<comment type="caution">
    <text evidence="2">The sequence shown here is derived from an EMBL/GenBank/DDBJ whole genome shotgun (WGS) entry which is preliminary data.</text>
</comment>
<feature type="compositionally biased region" description="Low complexity" evidence="1">
    <location>
        <begin position="102"/>
        <end position="117"/>
    </location>
</feature>
<sequence>MGLLSKLKSLLGLGTEESKQGSTVDVTVERGGSGGNEPVATETDAEASTESLVEDHVEEGEKVSADERAEPAEAEAGAPASDEVEEPERETETLSEEEVDDGQTAAAGTDAEASTESLVEDHVEEGEKVSPAERAETAEASAAEPGEADERTDVDEIEPETEEEVPHSEGAESVEILKGIGPSYADRLEDAGVETVADLAEADPEELAADVDLSEKRVGRWVQRAKDRLESHE</sequence>
<dbReference type="RefSeq" id="WP_279527101.1">
    <property type="nucleotide sequence ID" value="NZ_CP122312.1"/>
</dbReference>
<feature type="compositionally biased region" description="Basic and acidic residues" evidence="1">
    <location>
        <begin position="53"/>
        <end position="71"/>
    </location>
</feature>
<dbReference type="EMBL" id="JBHTAR010000011">
    <property type="protein sequence ID" value="MFC7200316.1"/>
    <property type="molecule type" value="Genomic_DNA"/>
</dbReference>
<reference evidence="2 3" key="1">
    <citation type="journal article" date="2019" name="Int. J. Syst. Evol. Microbiol.">
        <title>The Global Catalogue of Microorganisms (GCM) 10K type strain sequencing project: providing services to taxonomists for standard genome sequencing and annotation.</title>
        <authorList>
            <consortium name="The Broad Institute Genomics Platform"/>
            <consortium name="The Broad Institute Genome Sequencing Center for Infectious Disease"/>
            <person name="Wu L."/>
            <person name="Ma J."/>
        </authorList>
    </citation>
    <scope>NUCLEOTIDE SEQUENCE [LARGE SCALE GENOMIC DNA]</scope>
    <source>
        <strain evidence="2 3">XZGYJ-43</strain>
    </source>
</reference>
<feature type="compositionally biased region" description="Acidic residues" evidence="1">
    <location>
        <begin position="82"/>
        <end position="101"/>
    </location>
</feature>
<dbReference type="Gene3D" id="1.10.150.20">
    <property type="entry name" value="5' to 3' exonuclease, C-terminal subdomain"/>
    <property type="match status" value="1"/>
</dbReference>
<evidence type="ECO:0000313" key="3">
    <source>
        <dbReference type="Proteomes" id="UP001596447"/>
    </source>
</evidence>
<feature type="compositionally biased region" description="Basic and acidic residues" evidence="1">
    <location>
        <begin position="119"/>
        <end position="137"/>
    </location>
</feature>
<proteinExistence type="predicted"/>
<gene>
    <name evidence="2" type="ORF">ACFQJ9_12990</name>
</gene>
<dbReference type="Pfam" id="PF14520">
    <property type="entry name" value="HHH_5"/>
    <property type="match status" value="1"/>
</dbReference>
<evidence type="ECO:0000256" key="1">
    <source>
        <dbReference type="SAM" id="MobiDB-lite"/>
    </source>
</evidence>
<protein>
    <submittedName>
        <fullName evidence="2">Helix-hairpin-helix domain-containing protein</fullName>
    </submittedName>
</protein>
<dbReference type="SUPFAM" id="SSF47794">
    <property type="entry name" value="Rad51 N-terminal domain-like"/>
    <property type="match status" value="1"/>
</dbReference>
<accession>A0ABD5Z562</accession>
<name>A0ABD5Z562_9EURY</name>
<dbReference type="Proteomes" id="UP001596447">
    <property type="component" value="Unassembled WGS sequence"/>
</dbReference>
<feature type="region of interest" description="Disordered" evidence="1">
    <location>
        <begin position="12"/>
        <end position="178"/>
    </location>
</feature>
<organism evidence="2 3">
    <name type="scientific">Halospeciosus flavus</name>
    <dbReference type="NCBI Taxonomy" id="3032283"/>
    <lineage>
        <taxon>Archaea</taxon>
        <taxon>Methanobacteriati</taxon>
        <taxon>Methanobacteriota</taxon>
        <taxon>Stenosarchaea group</taxon>
        <taxon>Halobacteria</taxon>
        <taxon>Halobacteriales</taxon>
        <taxon>Halobacteriaceae</taxon>
        <taxon>Halospeciosus</taxon>
    </lineage>
</organism>
<dbReference type="InterPro" id="IPR010995">
    <property type="entry name" value="DNA_repair_Rad51/TF_NusA_a-hlx"/>
</dbReference>
<feature type="compositionally biased region" description="Acidic residues" evidence="1">
    <location>
        <begin position="146"/>
        <end position="163"/>
    </location>
</feature>
<dbReference type="AlphaFoldDB" id="A0ABD5Z562"/>
<keyword evidence="3" id="KW-1185">Reference proteome</keyword>
<evidence type="ECO:0000313" key="2">
    <source>
        <dbReference type="EMBL" id="MFC7200316.1"/>
    </source>
</evidence>